<proteinExistence type="predicted"/>
<comment type="caution">
    <text evidence="1">The sequence shown here is derived from an EMBL/GenBank/DDBJ whole genome shotgun (WGS) entry which is preliminary data.</text>
</comment>
<dbReference type="Proteomes" id="UP000621859">
    <property type="component" value="Unassembled WGS sequence"/>
</dbReference>
<sequence length="178" mass="20271">MPSTPRVTKIARASRVTVMRELDTNDVVIRLDPPRSMVQLLVKKTDGTLDLFYEASQETLLEMGGFERGLGVLVLGYFSAKTKVDIFNLEDYRRGATAFQKELDEEAAELLSSEDSNSVFEGALLRLDRFDDTWTLQDLDDMESLIRHAADGGSEAAQVFLKEKWPERVKILRRRITR</sequence>
<organism evidence="1 2">
    <name type="scientific">Silvimonas amylolytica</name>
    <dbReference type="NCBI Taxonomy" id="449663"/>
    <lineage>
        <taxon>Bacteria</taxon>
        <taxon>Pseudomonadati</taxon>
        <taxon>Pseudomonadota</taxon>
        <taxon>Betaproteobacteria</taxon>
        <taxon>Neisseriales</taxon>
        <taxon>Chitinibacteraceae</taxon>
        <taxon>Silvimonas</taxon>
    </lineage>
</organism>
<reference evidence="2" key="1">
    <citation type="journal article" date="2019" name="Int. J. Syst. Evol. Microbiol.">
        <title>The Global Catalogue of Microorganisms (GCM) 10K type strain sequencing project: providing services to taxonomists for standard genome sequencing and annotation.</title>
        <authorList>
            <consortium name="The Broad Institute Genomics Platform"/>
            <consortium name="The Broad Institute Genome Sequencing Center for Infectious Disease"/>
            <person name="Wu L."/>
            <person name="Ma J."/>
        </authorList>
    </citation>
    <scope>NUCLEOTIDE SEQUENCE [LARGE SCALE GENOMIC DNA]</scope>
    <source>
        <strain evidence="2">CGMCC 1.8860</strain>
    </source>
</reference>
<name>A0ABQ2PSV1_9NEIS</name>
<evidence type="ECO:0000313" key="1">
    <source>
        <dbReference type="EMBL" id="GGP28344.1"/>
    </source>
</evidence>
<gene>
    <name evidence="1" type="ORF">GCM10010971_41630</name>
</gene>
<accession>A0ABQ2PSV1</accession>
<protein>
    <submittedName>
        <fullName evidence="1">Uncharacterized protein</fullName>
    </submittedName>
</protein>
<dbReference type="EMBL" id="BMLY01000016">
    <property type="protein sequence ID" value="GGP28344.1"/>
    <property type="molecule type" value="Genomic_DNA"/>
</dbReference>
<keyword evidence="2" id="KW-1185">Reference proteome</keyword>
<evidence type="ECO:0000313" key="2">
    <source>
        <dbReference type="Proteomes" id="UP000621859"/>
    </source>
</evidence>